<feature type="region of interest" description="Disordered" evidence="7">
    <location>
        <begin position="87"/>
        <end position="139"/>
    </location>
</feature>
<evidence type="ECO:0000256" key="6">
    <source>
        <dbReference type="HAMAP-Rule" id="MF_00337"/>
    </source>
</evidence>
<comment type="subcellular location">
    <subcellularLocation>
        <location evidence="6">Cytoplasm</location>
    </subcellularLocation>
</comment>
<name>A0A1U7CT77_9BACT</name>
<evidence type="ECO:0000313" key="9">
    <source>
        <dbReference type="Proteomes" id="UP000186309"/>
    </source>
</evidence>
<comment type="similarity">
    <text evidence="1 6">Belongs to the XseB family.</text>
</comment>
<dbReference type="GO" id="GO:0009318">
    <property type="term" value="C:exodeoxyribonuclease VII complex"/>
    <property type="evidence" value="ECO:0007669"/>
    <property type="project" value="UniProtKB-UniRule"/>
</dbReference>
<dbReference type="Pfam" id="PF02609">
    <property type="entry name" value="Exonuc_VII_S"/>
    <property type="match status" value="1"/>
</dbReference>
<dbReference type="OrthoDB" id="284990at2"/>
<keyword evidence="4 6" id="KW-0378">Hydrolase</keyword>
<keyword evidence="3 6" id="KW-0540">Nuclease</keyword>
<dbReference type="HAMAP" id="MF_00337">
    <property type="entry name" value="Exonuc_7_S"/>
    <property type="match status" value="1"/>
</dbReference>
<evidence type="ECO:0000256" key="5">
    <source>
        <dbReference type="ARBA" id="ARBA00022839"/>
    </source>
</evidence>
<dbReference type="InterPro" id="IPR003761">
    <property type="entry name" value="Exonuc_VII_S"/>
</dbReference>
<dbReference type="Proteomes" id="UP000186309">
    <property type="component" value="Chromosome"/>
</dbReference>
<evidence type="ECO:0000256" key="1">
    <source>
        <dbReference type="ARBA" id="ARBA00009998"/>
    </source>
</evidence>
<dbReference type="EC" id="3.1.11.6" evidence="6"/>
<feature type="compositionally biased region" description="Basic and acidic residues" evidence="7">
    <location>
        <begin position="93"/>
        <end position="102"/>
    </location>
</feature>
<proteinExistence type="inferred from homology"/>
<sequence>MPDDEPEIRFEAALEQLEQIVDALQRGEPELSSALAKYEQGVALLGRCYGLLERAERSVTILTGVNDDGEAVTIPFDAAATLVDTAVASKPKPKADSEEVPKPARRRRVAKPEPAPEPEIQAKPDVQAEPEYDRFDPPF</sequence>
<evidence type="ECO:0000256" key="7">
    <source>
        <dbReference type="SAM" id="MobiDB-lite"/>
    </source>
</evidence>
<dbReference type="InterPro" id="IPR037004">
    <property type="entry name" value="Exonuc_VII_ssu_sf"/>
</dbReference>
<dbReference type="PANTHER" id="PTHR34137:SF1">
    <property type="entry name" value="EXODEOXYRIBONUCLEASE 7 SMALL SUBUNIT"/>
    <property type="match status" value="1"/>
</dbReference>
<dbReference type="RefSeq" id="WP_076347920.1">
    <property type="nucleotide sequence ID" value="NZ_CP019082.1"/>
</dbReference>
<reference evidence="9" key="1">
    <citation type="submission" date="2016-12" db="EMBL/GenBank/DDBJ databases">
        <title>Comparative genomics of four Isosphaeraceae planctomycetes: a common pool of plasmids and glycoside hydrolase genes.</title>
        <authorList>
            <person name="Ivanova A."/>
        </authorList>
    </citation>
    <scope>NUCLEOTIDE SEQUENCE [LARGE SCALE GENOMIC DNA]</scope>
    <source>
        <strain evidence="9">PX4</strain>
    </source>
</reference>
<comment type="function">
    <text evidence="6">Bidirectionally degrades single-stranded DNA into large acid-insoluble oligonucleotides, which are then degraded further into small acid-soluble oligonucleotides.</text>
</comment>
<dbReference type="GO" id="GO:0008855">
    <property type="term" value="F:exodeoxyribonuclease VII activity"/>
    <property type="evidence" value="ECO:0007669"/>
    <property type="project" value="UniProtKB-UniRule"/>
</dbReference>
<dbReference type="GO" id="GO:0006308">
    <property type="term" value="P:DNA catabolic process"/>
    <property type="evidence" value="ECO:0007669"/>
    <property type="project" value="UniProtKB-UniRule"/>
</dbReference>
<dbReference type="EMBL" id="CP019082">
    <property type="protein sequence ID" value="APW62099.1"/>
    <property type="molecule type" value="Genomic_DNA"/>
</dbReference>
<organism evidence="8 9">
    <name type="scientific">Paludisphaera borealis</name>
    <dbReference type="NCBI Taxonomy" id="1387353"/>
    <lineage>
        <taxon>Bacteria</taxon>
        <taxon>Pseudomonadati</taxon>
        <taxon>Planctomycetota</taxon>
        <taxon>Planctomycetia</taxon>
        <taxon>Isosphaerales</taxon>
        <taxon>Isosphaeraceae</taxon>
        <taxon>Paludisphaera</taxon>
    </lineage>
</organism>
<dbReference type="KEGG" id="pbor:BSF38_03631"/>
<protein>
    <recommendedName>
        <fullName evidence="6">Exodeoxyribonuclease 7 small subunit</fullName>
        <ecNumber evidence="6">3.1.11.6</ecNumber>
    </recommendedName>
    <alternativeName>
        <fullName evidence="6">Exodeoxyribonuclease VII small subunit</fullName>
        <shortName evidence="6">Exonuclease VII small subunit</shortName>
    </alternativeName>
</protein>
<dbReference type="AlphaFoldDB" id="A0A1U7CT77"/>
<dbReference type="STRING" id="1387353.BSF38_03631"/>
<dbReference type="SUPFAM" id="SSF116842">
    <property type="entry name" value="XseB-like"/>
    <property type="match status" value="1"/>
</dbReference>
<dbReference type="Gene3D" id="1.10.287.1040">
    <property type="entry name" value="Exonuclease VII, small subunit"/>
    <property type="match status" value="1"/>
</dbReference>
<dbReference type="GO" id="GO:0005829">
    <property type="term" value="C:cytosol"/>
    <property type="evidence" value="ECO:0007669"/>
    <property type="project" value="TreeGrafter"/>
</dbReference>
<keyword evidence="2 6" id="KW-0963">Cytoplasm</keyword>
<evidence type="ECO:0000256" key="2">
    <source>
        <dbReference type="ARBA" id="ARBA00022490"/>
    </source>
</evidence>
<evidence type="ECO:0000313" key="8">
    <source>
        <dbReference type="EMBL" id="APW62099.1"/>
    </source>
</evidence>
<dbReference type="PANTHER" id="PTHR34137">
    <property type="entry name" value="EXODEOXYRIBONUCLEASE 7 SMALL SUBUNIT"/>
    <property type="match status" value="1"/>
</dbReference>
<dbReference type="NCBIfam" id="TIGR01280">
    <property type="entry name" value="xseB"/>
    <property type="match status" value="1"/>
</dbReference>
<keyword evidence="9" id="KW-1185">Reference proteome</keyword>
<comment type="catalytic activity">
    <reaction evidence="6">
        <text>Exonucleolytic cleavage in either 5'- to 3'- or 3'- to 5'-direction to yield nucleoside 5'-phosphates.</text>
        <dbReference type="EC" id="3.1.11.6"/>
    </reaction>
</comment>
<evidence type="ECO:0000256" key="3">
    <source>
        <dbReference type="ARBA" id="ARBA00022722"/>
    </source>
</evidence>
<gene>
    <name evidence="6 8" type="primary">xseB</name>
    <name evidence="8" type="ORF">BSF38_03631</name>
</gene>
<accession>A0A1U7CT77</accession>
<comment type="subunit">
    <text evidence="6">Heterooligomer composed of large and small subunits.</text>
</comment>
<evidence type="ECO:0000256" key="4">
    <source>
        <dbReference type="ARBA" id="ARBA00022801"/>
    </source>
</evidence>
<keyword evidence="5 6" id="KW-0269">Exonuclease</keyword>